<evidence type="ECO:0000259" key="3">
    <source>
        <dbReference type="Pfam" id="PF13193"/>
    </source>
</evidence>
<reference evidence="5" key="1">
    <citation type="journal article" date="2012" name="MBio">
        <title>Comparative genome analysis of Trichophyton rubrum and related dermatophytes reveals candidate genes involved in infection.</title>
        <authorList>
            <person name="Martinez D.A."/>
            <person name="Oliver B.G."/>
            <person name="Graeser Y."/>
            <person name="Goldberg J.M."/>
            <person name="Li W."/>
            <person name="Martinez-Rossi N.M."/>
            <person name="Monod M."/>
            <person name="Shelest E."/>
            <person name="Barton R.C."/>
            <person name="Birch E."/>
            <person name="Brakhage A.A."/>
            <person name="Chen Z."/>
            <person name="Gurr S.J."/>
            <person name="Heiman D."/>
            <person name="Heitman J."/>
            <person name="Kosti I."/>
            <person name="Rossi A."/>
            <person name="Saif S."/>
            <person name="Samalova M."/>
            <person name="Saunders C.W."/>
            <person name="Shea T."/>
            <person name="Summerbell R.C."/>
            <person name="Xu J."/>
            <person name="Young S."/>
            <person name="Zeng Q."/>
            <person name="Birren B.W."/>
            <person name="Cuomo C.A."/>
            <person name="White T.C."/>
        </authorList>
    </citation>
    <scope>NUCLEOTIDE SEQUENCE [LARGE SCALE GENOMIC DNA]</scope>
    <source>
        <strain evidence="5">ATCC MYA-4604 / CBS 118893</strain>
    </source>
</reference>
<dbReference type="EMBL" id="DS989825">
    <property type="protein sequence ID" value="EFR01931.1"/>
    <property type="molecule type" value="Genomic_DNA"/>
</dbReference>
<evidence type="ECO:0000313" key="5">
    <source>
        <dbReference type="Proteomes" id="UP000002669"/>
    </source>
</evidence>
<dbReference type="PANTHER" id="PTHR43201">
    <property type="entry name" value="ACYL-COA SYNTHETASE"/>
    <property type="match status" value="1"/>
</dbReference>
<dbReference type="SUPFAM" id="SSF56801">
    <property type="entry name" value="Acetyl-CoA synthetase-like"/>
    <property type="match status" value="1"/>
</dbReference>
<dbReference type="GO" id="GO:0031956">
    <property type="term" value="F:medium-chain fatty acid-CoA ligase activity"/>
    <property type="evidence" value="ECO:0007669"/>
    <property type="project" value="TreeGrafter"/>
</dbReference>
<dbReference type="Pfam" id="PF13193">
    <property type="entry name" value="AMP-binding_C"/>
    <property type="match status" value="1"/>
</dbReference>
<dbReference type="PANTHER" id="PTHR43201:SF8">
    <property type="entry name" value="ACYL-COA SYNTHETASE FAMILY MEMBER 3"/>
    <property type="match status" value="1"/>
</dbReference>
<accession>E4UXN6</accession>
<dbReference type="Gene3D" id="3.30.300.30">
    <property type="match status" value="1"/>
</dbReference>
<dbReference type="InterPro" id="IPR020845">
    <property type="entry name" value="AMP-binding_CS"/>
</dbReference>
<dbReference type="RefSeq" id="XP_003172342.1">
    <property type="nucleotide sequence ID" value="XM_003172294.1"/>
</dbReference>
<dbReference type="AlphaFoldDB" id="E4UXN6"/>
<feature type="domain" description="AMP-dependent synthetase/ligase" evidence="2">
    <location>
        <begin position="68"/>
        <end position="392"/>
    </location>
</feature>
<dbReference type="InterPro" id="IPR042099">
    <property type="entry name" value="ANL_N_sf"/>
</dbReference>
<keyword evidence="5" id="KW-1185">Reference proteome</keyword>
<evidence type="ECO:0000259" key="2">
    <source>
        <dbReference type="Pfam" id="PF00501"/>
    </source>
</evidence>
<evidence type="ECO:0000313" key="4">
    <source>
        <dbReference type="EMBL" id="EFR01931.1"/>
    </source>
</evidence>
<dbReference type="OrthoDB" id="6614653at2759"/>
<evidence type="ECO:0008006" key="6">
    <source>
        <dbReference type="Google" id="ProtNLM"/>
    </source>
</evidence>
<comment type="similarity">
    <text evidence="1">Belongs to the ATP-dependent AMP-binding enzyme family.</text>
</comment>
<sequence>MIPIPTYKFPHDPALVQLLTIARQTPAADIVIEDSALNCQKTYPELLADIVATRELLRAQLPQSALDAKGLLCDKRQNIVLLAKSGYEFLVSFFAIRSLGGSTDQLSPGTGVLPEEADYFLLMTNSISILADRGSMERADNIRAYVKQTRSEFLTVVPISCDAQPLFEAEGAIEIDHTCIMAPDGAGLIMFTSGTTGRPKGVVLPRCSLLGTGAREPGSVALVYRPNHWLGGARHIIQSLLSGRKLHSLKTKVQDARAQDVLRAFRTSSITHVAFMPDVLQRMMFLLTCHRDQSTIPQKEKDLWRSYFKGLSIIRCSGGSLKSSVREFWIDLTGLPFENFYSSTELGGLAIGGASQRYGSMGTPAPGIKVKLSEGDRGELCVKSPKMLLRYLGDSHTIENTFDKEGYYKTGDLAKYIDGEYIFSGRVATDCVQYAAFRFSTLAVEDSLAKLPYILETCVVAVPHKKLRQLCAAVVRLRPDARIPRKISTLGLIRSDLEGKLPMYMMPTLLRVLKDEEELPCTIAGKPTKREVLRLYFGSVNGAQVDSYPPGVECCPIPKPGEATKPWDWDGRQFEH</sequence>
<organism evidence="5">
    <name type="scientific">Arthroderma gypseum (strain ATCC MYA-4604 / CBS 118893)</name>
    <name type="common">Microsporum gypseum</name>
    <dbReference type="NCBI Taxonomy" id="535722"/>
    <lineage>
        <taxon>Eukaryota</taxon>
        <taxon>Fungi</taxon>
        <taxon>Dikarya</taxon>
        <taxon>Ascomycota</taxon>
        <taxon>Pezizomycotina</taxon>
        <taxon>Eurotiomycetes</taxon>
        <taxon>Eurotiomycetidae</taxon>
        <taxon>Onygenales</taxon>
        <taxon>Arthrodermataceae</taxon>
        <taxon>Nannizzia</taxon>
    </lineage>
</organism>
<feature type="domain" description="AMP-binding enzyme C-terminal" evidence="3">
    <location>
        <begin position="444"/>
        <end position="526"/>
    </location>
</feature>
<dbReference type="InterPro" id="IPR025110">
    <property type="entry name" value="AMP-bd_C"/>
</dbReference>
<name>E4UXN6_ARTGP</name>
<evidence type="ECO:0000256" key="1">
    <source>
        <dbReference type="ARBA" id="ARBA00006432"/>
    </source>
</evidence>
<dbReference type="STRING" id="535722.E4UXN6"/>
<dbReference type="HOGENOM" id="CLU_000022_59_11_1"/>
<dbReference type="GeneID" id="10027611"/>
<dbReference type="GO" id="GO:0006631">
    <property type="term" value="P:fatty acid metabolic process"/>
    <property type="evidence" value="ECO:0007669"/>
    <property type="project" value="TreeGrafter"/>
</dbReference>
<dbReference type="InterPro" id="IPR045851">
    <property type="entry name" value="AMP-bd_C_sf"/>
</dbReference>
<dbReference type="InterPro" id="IPR000873">
    <property type="entry name" value="AMP-dep_synth/lig_dom"/>
</dbReference>
<gene>
    <name evidence="4" type="ORF">MGYG_04931</name>
</gene>
<dbReference type="Gene3D" id="3.40.50.12780">
    <property type="entry name" value="N-terminal domain of ligase-like"/>
    <property type="match status" value="1"/>
</dbReference>
<dbReference type="eggNOG" id="KOG1176">
    <property type="taxonomic scope" value="Eukaryota"/>
</dbReference>
<dbReference type="Pfam" id="PF00501">
    <property type="entry name" value="AMP-binding"/>
    <property type="match status" value="1"/>
</dbReference>
<dbReference type="CDD" id="cd04433">
    <property type="entry name" value="AFD_class_I"/>
    <property type="match status" value="1"/>
</dbReference>
<proteinExistence type="inferred from homology"/>
<dbReference type="Proteomes" id="UP000002669">
    <property type="component" value="Unassembled WGS sequence"/>
</dbReference>
<dbReference type="VEuPathDB" id="FungiDB:MGYG_04931"/>
<dbReference type="InParanoid" id="E4UXN6"/>
<dbReference type="PROSITE" id="PS00455">
    <property type="entry name" value="AMP_BINDING"/>
    <property type="match status" value="1"/>
</dbReference>
<protein>
    <recommendedName>
        <fullName evidence="6">AMP-dependent synthetase/ligase domain-containing protein</fullName>
    </recommendedName>
</protein>
<dbReference type="OMA" id="FRHYRIP"/>